<protein>
    <submittedName>
        <fullName evidence="2">Uncharacterized protein</fullName>
    </submittedName>
</protein>
<proteinExistence type="predicted"/>
<accession>A0A919D9L8</accession>
<dbReference type="EMBL" id="BMVG01000072">
    <property type="protein sequence ID" value="GHE15944.1"/>
    <property type="molecule type" value="Genomic_DNA"/>
</dbReference>
<dbReference type="AlphaFoldDB" id="A0A919D9L8"/>
<comment type="caution">
    <text evidence="2">The sequence shown here is derived from an EMBL/GenBank/DDBJ whole genome shotgun (WGS) entry which is preliminary data.</text>
</comment>
<organism evidence="2 3">
    <name type="scientific">Streptomyces alanosinicus</name>
    <dbReference type="NCBI Taxonomy" id="68171"/>
    <lineage>
        <taxon>Bacteria</taxon>
        <taxon>Bacillati</taxon>
        <taxon>Actinomycetota</taxon>
        <taxon>Actinomycetes</taxon>
        <taxon>Kitasatosporales</taxon>
        <taxon>Streptomycetaceae</taxon>
        <taxon>Streptomyces</taxon>
    </lineage>
</organism>
<feature type="region of interest" description="Disordered" evidence="1">
    <location>
        <begin position="1"/>
        <end position="21"/>
    </location>
</feature>
<reference evidence="2" key="1">
    <citation type="journal article" date="2014" name="Int. J. Syst. Evol. Microbiol.">
        <title>Complete genome sequence of Corynebacterium casei LMG S-19264T (=DSM 44701T), isolated from a smear-ripened cheese.</title>
        <authorList>
            <consortium name="US DOE Joint Genome Institute (JGI-PGF)"/>
            <person name="Walter F."/>
            <person name="Albersmeier A."/>
            <person name="Kalinowski J."/>
            <person name="Ruckert C."/>
        </authorList>
    </citation>
    <scope>NUCLEOTIDE SEQUENCE</scope>
    <source>
        <strain evidence="2">JCM 4714</strain>
    </source>
</reference>
<name>A0A919D9L8_9ACTN</name>
<evidence type="ECO:0000313" key="2">
    <source>
        <dbReference type="EMBL" id="GHE15944.1"/>
    </source>
</evidence>
<evidence type="ECO:0000313" key="3">
    <source>
        <dbReference type="Proteomes" id="UP000655443"/>
    </source>
</evidence>
<sequence length="88" mass="9312">MPFGAPPRVGDPHAGEEAGPRALGEVDLDLAVLAEHRGDQEVGAEHDQAVPAYLADAAGFGHEGEVRTREERRVEGFASARHELDGGM</sequence>
<gene>
    <name evidence="2" type="ORF">GCM10010339_92230</name>
</gene>
<dbReference type="Proteomes" id="UP000655443">
    <property type="component" value="Unassembled WGS sequence"/>
</dbReference>
<keyword evidence="3" id="KW-1185">Reference proteome</keyword>
<evidence type="ECO:0000256" key="1">
    <source>
        <dbReference type="SAM" id="MobiDB-lite"/>
    </source>
</evidence>
<feature type="compositionally biased region" description="Basic and acidic residues" evidence="1">
    <location>
        <begin position="10"/>
        <end position="19"/>
    </location>
</feature>
<reference evidence="2" key="2">
    <citation type="submission" date="2020-09" db="EMBL/GenBank/DDBJ databases">
        <authorList>
            <person name="Sun Q."/>
            <person name="Ohkuma M."/>
        </authorList>
    </citation>
    <scope>NUCLEOTIDE SEQUENCE</scope>
    <source>
        <strain evidence="2">JCM 4714</strain>
    </source>
</reference>